<dbReference type="InterPro" id="IPR021109">
    <property type="entry name" value="Peptidase_aspartic_dom_sf"/>
</dbReference>
<dbReference type="EMBL" id="BFEA01000360">
    <property type="protein sequence ID" value="GBG80929.1"/>
    <property type="molecule type" value="Genomic_DNA"/>
</dbReference>
<accession>A0A388LF35</accession>
<keyword evidence="6" id="KW-0255">Endonuclease</keyword>
<dbReference type="Gene3D" id="3.30.70.270">
    <property type="match status" value="2"/>
</dbReference>
<dbReference type="GO" id="GO:0003964">
    <property type="term" value="F:RNA-directed DNA polymerase activity"/>
    <property type="evidence" value="ECO:0007669"/>
    <property type="project" value="UniProtKB-KW"/>
</dbReference>
<reference evidence="14 15" key="1">
    <citation type="journal article" date="2018" name="Cell">
        <title>The Chara Genome: Secondary Complexity and Implications for Plant Terrestrialization.</title>
        <authorList>
            <person name="Nishiyama T."/>
            <person name="Sakayama H."/>
            <person name="Vries J.D."/>
            <person name="Buschmann H."/>
            <person name="Saint-Marcoux D."/>
            <person name="Ullrich K.K."/>
            <person name="Haas F.B."/>
            <person name="Vanderstraeten L."/>
            <person name="Becker D."/>
            <person name="Lang D."/>
            <person name="Vosolsobe S."/>
            <person name="Rombauts S."/>
            <person name="Wilhelmsson P.K.I."/>
            <person name="Janitza P."/>
            <person name="Kern R."/>
            <person name="Heyl A."/>
            <person name="Rumpler F."/>
            <person name="Villalobos L.I.A.C."/>
            <person name="Clay J.M."/>
            <person name="Skokan R."/>
            <person name="Toyoda A."/>
            <person name="Suzuki Y."/>
            <person name="Kagoshima H."/>
            <person name="Schijlen E."/>
            <person name="Tajeshwar N."/>
            <person name="Catarino B."/>
            <person name="Hetherington A.J."/>
            <person name="Saltykova A."/>
            <person name="Bonnot C."/>
            <person name="Breuninger H."/>
            <person name="Symeonidi A."/>
            <person name="Radhakrishnan G.V."/>
            <person name="Van Nieuwerburgh F."/>
            <person name="Deforce D."/>
            <person name="Chang C."/>
            <person name="Karol K.G."/>
            <person name="Hedrich R."/>
            <person name="Ulvskov P."/>
            <person name="Glockner G."/>
            <person name="Delwiche C.F."/>
            <person name="Petrasek J."/>
            <person name="Van de Peer Y."/>
            <person name="Friml J."/>
            <person name="Beilby M."/>
            <person name="Dolan L."/>
            <person name="Kohara Y."/>
            <person name="Sugano S."/>
            <person name="Fujiyama A."/>
            <person name="Delaux P.-M."/>
            <person name="Quint M."/>
            <person name="TheiBen G."/>
            <person name="Hagemann M."/>
            <person name="Harholt J."/>
            <person name="Dunand C."/>
            <person name="Zachgo S."/>
            <person name="Langdale J."/>
            <person name="Maumus F."/>
            <person name="Straeten D.V.D."/>
            <person name="Gould S.B."/>
            <person name="Rensing S.A."/>
        </authorList>
    </citation>
    <scope>NUCLEOTIDE SEQUENCE [LARGE SCALE GENOMIC DNA]</scope>
    <source>
        <strain evidence="14 15">S276</strain>
    </source>
</reference>
<evidence type="ECO:0000256" key="1">
    <source>
        <dbReference type="ARBA" id="ARBA00012493"/>
    </source>
</evidence>
<evidence type="ECO:0000259" key="13">
    <source>
        <dbReference type="PROSITE" id="PS50994"/>
    </source>
</evidence>
<dbReference type="Gene3D" id="3.30.420.10">
    <property type="entry name" value="Ribonuclease H-like superfamily/Ribonuclease H"/>
    <property type="match status" value="1"/>
</dbReference>
<sequence>MSLTRTSTSFWGCLGLQVRITRLTSISGHLPCDAFGADVSCTIPLPHPLIRCQVVTAKSFRATCAHERTDEIGLCFLRAVAMNESSPTNLSSDPLVVRLLDEFTDIFESPTGVVPDRSISYEIILEAGVVPPKGCIYRMSEEELAVLRTQLDDLLDKSWIRPSISPLSEKIQAIQEWSDPRNVTDVCSFLGLAGYYQRFIKGYSKIAAHLTKLQCEDRSFDFREDARESFLALKVVLLSAELLRIYDPLLPTRVTTDASGYGIGAVLEQHDGVDWHPAEYFTKKEPVVHSIDDARKKELLAFVHSLKRWRHFLLGRSQFLWVTDNNPLVFYKTQDTVNGTIARWMAFIDQFDFFLDHIPGKFNRFADALSRRPDHCTAVYSTFEIDDDLRDSFIRGYQADTEFRDKYAFCSSPNPMPSHYQIQEGYLPVHTWGKDLLCVPTPGPFTPCDEDDVCWVCIVTLVGLVIGILAFRYAVLYYVRECMPRLTRSQTKTMDRKEGESLLAYEEHLAAFIQEANNRAAAAAKERGRIEQEEEAKRQKEEQDRLRQEEADLQAIAEHWSRQRERLFTRETVIGDEAAHWVQVASTDEAPETEKGLSALAQVSHDLVATCVLQQEEILHLQQTVDQMLARLQALEKQPAVVAAAGPSNLATRVQVLKDDVSNIKRVHQDFRTSQQATNVQLETQVQAAATVTPAAASSRCPPKLDGIPVFCDQSKTEPISWWRQFTLRLDMHHVPNNDRHPCLYHQSGGACQAWLDNILTSHGVAVSKLHTKLTWQELTDAWHKRFQVEPPDLQAMDKLNKLHQNTLLSQDWITEFQRLASIPDPPLTFRAIKHSFIMRSCPALQNVLTQIAETLDTSDKLFSTASRIILTNIEARNAGRSFMTTSGTQPKPKFSPLTPRGRELLELQQVERIRLKLERELKQATDRENKIKQRAARLETLEADKAELDESVLSDQMKVLKNNMLSLHAHVDNRLDFMQNTLDQILDILQRPGFRPPAQSPLPLTAMFGPFPVQAGTQPSGTSAAAAQTVASSSSGPAVGATPPQQPVPQQGQPQGQWYPKTPMKPPLAFSGERKDEELNTWLRTVPVWVKAKRTLPEDEVDTAASYLEGKTAKWLDGIVAKAGYGRRMADWAQSITLDQFFEMVEARWHNPQQAQIATDAINRLDQRKFKSVRELTTTIESLIVIPGINYSDQFMLTTFVRCLPENLRNLLASEARLEYHSFKTLFRKALDLETTLGNTQPSQNDARKKKSPQEWKKKGAKLMLVESDGTQTEIDKLTNLLDGSEYDGEKTAEGSTLAAVVKAKAGGRVKGPPKSQGKAASNQTKVADWVTTGLDQDVWRDRRVRGACISCALEDLESEWSNKDPRESWVALRKGPRGEHFVVEVDVGGRKCGAFIDIGSTRNYISRDCLEIKDVVCTFSSGGGKLNHKISFLVSDDLPFDMLLGMYYLEVAKPQFDWDKKVLKHKLPDGRTVRLTKFKASSIIDTYGCLCASAFYNYYKQNQEEGMYLVYVSKKGEAIKTPPEIERVVAKFPDLFEEPTGVVEREVVHAIEIIPGSKTPKERIYRMAPAELDELRRQLKEPTKKGWIWPSTSPYGSPVLFVPKKGGTLRMCIDYGGRNAITVKNTEPLPRIDDLLDRVQGCKYYSKIDLKSGYHQIAIRPEDQHKTTFQTRYGLYEFVVMPFGLCNASGTFQHAMNRIFHDHLDKFVVVYLDDILIFSKSAEEHAQHVETVRSLLRQHKYKVNLEKYWSDECEGAFKRLKHALMNHEVFMVLDPQKPFIVTTDASQYGIGAVLAQQDGKKLRPLEYMSKKMPSKKLAKSTYERELYALYKALVHWRHFLLGRFFYLRTDHHTLKWIKTHPALSDALKRWIEVIDQYDFKLKYLKGEYNKVADALLRRVDYLGAQVSDFGVSEEVTQSLVGAYQEDPVTMDIMRKLQAKDKATESEFVMVDGLLYLDKAGVKRLIVPSNERLRSLFLGECHDATRHFGYKKTSVNLVQRFWWPGMLDDAKKYVETCQVCQRDKPRTQAPLGLMKPLPIPAGPRQSVSMDFMDTLVTSKSGKRHIFIIIDRFTKYARLVAMPETARTDHVIKLFQDNWVGDFGLPKTIVSDRDVRFTSELWKKTAEQMGSQLQMTSRNHPEANGQAEQMNRVVQHLLRHYSTC</sequence>
<dbReference type="Gene3D" id="3.10.20.370">
    <property type="match status" value="1"/>
</dbReference>
<gene>
    <name evidence="14" type="ORF">CBR_g31485</name>
</gene>
<feature type="region of interest" description="Disordered" evidence="11">
    <location>
        <begin position="1014"/>
        <end position="1060"/>
    </location>
</feature>
<dbReference type="InterPro" id="IPR001584">
    <property type="entry name" value="Integrase_cat-core"/>
</dbReference>
<dbReference type="InterPro" id="IPR000477">
    <property type="entry name" value="RT_dom"/>
</dbReference>
<proteinExistence type="predicted"/>
<evidence type="ECO:0000259" key="12">
    <source>
        <dbReference type="PROSITE" id="PS50878"/>
    </source>
</evidence>
<keyword evidence="10" id="KW-0175">Coiled coil</keyword>
<dbReference type="Pfam" id="PF00665">
    <property type="entry name" value="rve"/>
    <property type="match status" value="1"/>
</dbReference>
<evidence type="ECO:0000256" key="4">
    <source>
        <dbReference type="ARBA" id="ARBA00022695"/>
    </source>
</evidence>
<dbReference type="CDD" id="cd01647">
    <property type="entry name" value="RT_LTR"/>
    <property type="match status" value="1"/>
</dbReference>
<keyword evidence="3" id="KW-0808">Transferase</keyword>
<evidence type="ECO:0000313" key="14">
    <source>
        <dbReference type="EMBL" id="GBG80929.1"/>
    </source>
</evidence>
<feature type="domain" description="Reverse transcriptase" evidence="12">
    <location>
        <begin position="1585"/>
        <end position="1766"/>
    </location>
</feature>
<dbReference type="GO" id="GO:0008233">
    <property type="term" value="F:peptidase activity"/>
    <property type="evidence" value="ECO:0007669"/>
    <property type="project" value="UniProtKB-KW"/>
</dbReference>
<dbReference type="SUPFAM" id="SSF53098">
    <property type="entry name" value="Ribonuclease H-like"/>
    <property type="match status" value="1"/>
</dbReference>
<dbReference type="Pfam" id="PF00078">
    <property type="entry name" value="RVT_1"/>
    <property type="match status" value="1"/>
</dbReference>
<dbReference type="InterPro" id="IPR041373">
    <property type="entry name" value="RT_RNaseH"/>
</dbReference>
<dbReference type="GO" id="GO:0003676">
    <property type="term" value="F:nucleic acid binding"/>
    <property type="evidence" value="ECO:0007669"/>
    <property type="project" value="InterPro"/>
</dbReference>
<feature type="region of interest" description="Disordered" evidence="11">
    <location>
        <begin position="524"/>
        <end position="548"/>
    </location>
</feature>
<dbReference type="InterPro" id="IPR041588">
    <property type="entry name" value="Integrase_H2C2"/>
</dbReference>
<dbReference type="Gene3D" id="1.10.340.70">
    <property type="match status" value="1"/>
</dbReference>
<keyword evidence="9" id="KW-0511">Multifunctional enzyme</keyword>
<evidence type="ECO:0000256" key="11">
    <source>
        <dbReference type="SAM" id="MobiDB-lite"/>
    </source>
</evidence>
<dbReference type="Gene3D" id="2.40.70.10">
    <property type="entry name" value="Acid Proteases"/>
    <property type="match status" value="1"/>
</dbReference>
<keyword evidence="8" id="KW-0695">RNA-directed DNA polymerase</keyword>
<keyword evidence="15" id="KW-1185">Reference proteome</keyword>
<evidence type="ECO:0000256" key="5">
    <source>
        <dbReference type="ARBA" id="ARBA00022722"/>
    </source>
</evidence>
<dbReference type="Pfam" id="PF17917">
    <property type="entry name" value="RT_RNaseH"/>
    <property type="match status" value="1"/>
</dbReference>
<dbReference type="EC" id="2.7.7.49" evidence="1"/>
<dbReference type="Gene3D" id="3.10.10.10">
    <property type="entry name" value="HIV Type 1 Reverse Transcriptase, subunit A, domain 1"/>
    <property type="match status" value="1"/>
</dbReference>
<keyword evidence="4" id="KW-0548">Nucleotidyltransferase</keyword>
<name>A0A388LF35_CHABU</name>
<dbReference type="Proteomes" id="UP000265515">
    <property type="component" value="Unassembled WGS sequence"/>
</dbReference>
<comment type="caution">
    <text evidence="14">The sequence shown here is derived from an EMBL/GenBank/DDBJ whole genome shotgun (WGS) entry which is preliminary data.</text>
</comment>
<feature type="region of interest" description="Disordered" evidence="11">
    <location>
        <begin position="1238"/>
        <end position="1259"/>
    </location>
</feature>
<dbReference type="Gramene" id="GBG80929">
    <property type="protein sequence ID" value="GBG80929"/>
    <property type="gene ID" value="CBR_g31485"/>
</dbReference>
<dbReference type="InterPro" id="IPR012337">
    <property type="entry name" value="RNaseH-like_sf"/>
</dbReference>
<dbReference type="InterPro" id="IPR041577">
    <property type="entry name" value="RT_RNaseH_2"/>
</dbReference>
<evidence type="ECO:0000256" key="7">
    <source>
        <dbReference type="ARBA" id="ARBA00022801"/>
    </source>
</evidence>
<protein>
    <recommendedName>
        <fullName evidence="1">RNA-directed DNA polymerase</fullName>
        <ecNumber evidence="1">2.7.7.49</ecNumber>
    </recommendedName>
</protein>
<dbReference type="GO" id="GO:0015074">
    <property type="term" value="P:DNA integration"/>
    <property type="evidence" value="ECO:0007669"/>
    <property type="project" value="InterPro"/>
</dbReference>
<dbReference type="CDD" id="cd09274">
    <property type="entry name" value="RNase_HI_RT_Ty3"/>
    <property type="match status" value="2"/>
</dbReference>
<dbReference type="SUPFAM" id="SSF56672">
    <property type="entry name" value="DNA/RNA polymerases"/>
    <property type="match status" value="3"/>
</dbReference>
<dbReference type="GO" id="GO:0004519">
    <property type="term" value="F:endonuclease activity"/>
    <property type="evidence" value="ECO:0007669"/>
    <property type="project" value="UniProtKB-KW"/>
</dbReference>
<dbReference type="Pfam" id="PF17919">
    <property type="entry name" value="RT_RNaseH_2"/>
    <property type="match status" value="1"/>
</dbReference>
<keyword evidence="5" id="KW-0540">Nuclease</keyword>
<evidence type="ECO:0000256" key="3">
    <source>
        <dbReference type="ARBA" id="ARBA00022679"/>
    </source>
</evidence>
<dbReference type="FunFam" id="3.10.10.10:FF:000007">
    <property type="entry name" value="Retrovirus-related Pol polyprotein from transposon 17.6-like Protein"/>
    <property type="match status" value="1"/>
</dbReference>
<feature type="compositionally biased region" description="Low complexity" evidence="11">
    <location>
        <begin position="1021"/>
        <end position="1058"/>
    </location>
</feature>
<dbReference type="PROSITE" id="PS50878">
    <property type="entry name" value="RT_POL"/>
    <property type="match status" value="1"/>
</dbReference>
<keyword evidence="2" id="KW-0645">Protease</keyword>
<dbReference type="InterPro" id="IPR050951">
    <property type="entry name" value="Retrovirus_Pol_polyprotein"/>
</dbReference>
<feature type="domain" description="Integrase catalytic" evidence="13">
    <location>
        <begin position="2040"/>
        <end position="2164"/>
    </location>
</feature>
<evidence type="ECO:0000313" key="15">
    <source>
        <dbReference type="Proteomes" id="UP000265515"/>
    </source>
</evidence>
<evidence type="ECO:0000256" key="10">
    <source>
        <dbReference type="SAM" id="Coils"/>
    </source>
</evidence>
<keyword evidence="7" id="KW-0378">Hydrolase</keyword>
<dbReference type="FunFam" id="1.10.340.70:FF:000001">
    <property type="entry name" value="Retrovirus-related Pol polyprotein from transposon gypsy-like Protein"/>
    <property type="match status" value="1"/>
</dbReference>
<evidence type="ECO:0000256" key="8">
    <source>
        <dbReference type="ARBA" id="ARBA00022918"/>
    </source>
</evidence>
<dbReference type="PANTHER" id="PTHR37984:SF5">
    <property type="entry name" value="PROTEIN NYNRIN-LIKE"/>
    <property type="match status" value="1"/>
</dbReference>
<evidence type="ECO:0000256" key="2">
    <source>
        <dbReference type="ARBA" id="ARBA00022670"/>
    </source>
</evidence>
<organism evidence="14 15">
    <name type="scientific">Chara braunii</name>
    <name type="common">Braun's stonewort</name>
    <dbReference type="NCBI Taxonomy" id="69332"/>
    <lineage>
        <taxon>Eukaryota</taxon>
        <taxon>Viridiplantae</taxon>
        <taxon>Streptophyta</taxon>
        <taxon>Charophyceae</taxon>
        <taxon>Charales</taxon>
        <taxon>Characeae</taxon>
        <taxon>Chara</taxon>
    </lineage>
</organism>
<dbReference type="GO" id="GO:0006508">
    <property type="term" value="P:proteolysis"/>
    <property type="evidence" value="ECO:0007669"/>
    <property type="project" value="UniProtKB-KW"/>
</dbReference>
<feature type="coiled-coil region" evidence="10">
    <location>
        <begin position="908"/>
        <end position="952"/>
    </location>
</feature>
<evidence type="ECO:0000256" key="6">
    <source>
        <dbReference type="ARBA" id="ARBA00022759"/>
    </source>
</evidence>
<dbReference type="InterPro" id="IPR036397">
    <property type="entry name" value="RNaseH_sf"/>
</dbReference>
<dbReference type="PROSITE" id="PS50994">
    <property type="entry name" value="INTEGRASE"/>
    <property type="match status" value="1"/>
</dbReference>
<dbReference type="InterPro" id="IPR043128">
    <property type="entry name" value="Rev_trsase/Diguanyl_cyclase"/>
</dbReference>
<dbReference type="FunFam" id="3.30.70.270:FF:000020">
    <property type="entry name" value="Transposon Tf2-6 polyprotein-like Protein"/>
    <property type="match status" value="1"/>
</dbReference>
<evidence type="ECO:0000256" key="9">
    <source>
        <dbReference type="ARBA" id="ARBA00023268"/>
    </source>
</evidence>
<dbReference type="InterPro" id="IPR043502">
    <property type="entry name" value="DNA/RNA_pol_sf"/>
</dbReference>
<dbReference type="Pfam" id="PF17921">
    <property type="entry name" value="Integrase_H2C2"/>
    <property type="match status" value="1"/>
</dbReference>
<dbReference type="PANTHER" id="PTHR37984">
    <property type="entry name" value="PROTEIN CBG26694"/>
    <property type="match status" value="1"/>
</dbReference>